<dbReference type="CDD" id="cd06558">
    <property type="entry name" value="crotonase-like"/>
    <property type="match status" value="1"/>
</dbReference>
<dbReference type="EMBL" id="FOZG01000001">
    <property type="protein sequence ID" value="SFR90346.1"/>
    <property type="molecule type" value="Genomic_DNA"/>
</dbReference>
<sequence length="260" mass="27074">MSVRREVADGVATITLDRPDRLNALTEEMLEALLAALQAASTDGAVRCVVLAGAGRGFCAGYDLSGSGDPDREWRADEAAAQMMLHAQVPMLLKRMPKPTIAAIRGPCAGSGMVLAAACDLRVASLSARFKLAFASAGRCGDPGGSYLLTQLVGPAQARALFLLDDKIDAERALAIGLVTQLVADEALDAEVAALAGRLAQGPTAAYAAMKRNLNAAETCAFEEAMASEAAANAGLSLSHDGKEAARAFMEKRPPHFRGY</sequence>
<dbReference type="OrthoDB" id="9777711at2"/>
<evidence type="ECO:0000313" key="3">
    <source>
        <dbReference type="Proteomes" id="UP000198824"/>
    </source>
</evidence>
<dbReference type="InterPro" id="IPR001753">
    <property type="entry name" value="Enoyl-CoA_hydra/iso"/>
</dbReference>
<dbReference type="RefSeq" id="WP_093313266.1">
    <property type="nucleotide sequence ID" value="NZ_FOZG01000001.1"/>
</dbReference>
<name>A0A1I6KGM8_9SPHN</name>
<dbReference type="GO" id="GO:0003824">
    <property type="term" value="F:catalytic activity"/>
    <property type="evidence" value="ECO:0007669"/>
    <property type="project" value="UniProtKB-ARBA"/>
</dbReference>
<keyword evidence="3" id="KW-1185">Reference proteome</keyword>
<accession>A0A1I6KGM8</accession>
<dbReference type="AlphaFoldDB" id="A0A1I6KGM8"/>
<reference evidence="2 3" key="1">
    <citation type="submission" date="2016-10" db="EMBL/GenBank/DDBJ databases">
        <authorList>
            <person name="de Groot N.N."/>
        </authorList>
    </citation>
    <scope>NUCLEOTIDE SEQUENCE [LARGE SCALE GENOMIC DNA]</scope>
    <source>
        <strain evidence="2 3">S5-249</strain>
    </source>
</reference>
<dbReference type="Gene3D" id="1.10.12.10">
    <property type="entry name" value="Lyase 2-enoyl-coa Hydratase, Chain A, domain 2"/>
    <property type="match status" value="1"/>
</dbReference>
<dbReference type="InterPro" id="IPR014748">
    <property type="entry name" value="Enoyl-CoA_hydra_C"/>
</dbReference>
<dbReference type="InterPro" id="IPR029045">
    <property type="entry name" value="ClpP/crotonase-like_dom_sf"/>
</dbReference>
<dbReference type="Proteomes" id="UP000198824">
    <property type="component" value="Unassembled WGS sequence"/>
</dbReference>
<evidence type="ECO:0000256" key="1">
    <source>
        <dbReference type="ARBA" id="ARBA00005254"/>
    </source>
</evidence>
<dbReference type="PANTHER" id="PTHR43459:SF1">
    <property type="entry name" value="EG:BACN32G11.4 PROTEIN"/>
    <property type="match status" value="1"/>
</dbReference>
<proteinExistence type="inferred from homology"/>
<comment type="similarity">
    <text evidence="1">Belongs to the enoyl-CoA hydratase/isomerase family.</text>
</comment>
<dbReference type="PANTHER" id="PTHR43459">
    <property type="entry name" value="ENOYL-COA HYDRATASE"/>
    <property type="match status" value="1"/>
</dbReference>
<dbReference type="STRING" id="1166337.SAMN05192580_1718"/>
<dbReference type="Gene3D" id="3.90.226.10">
    <property type="entry name" value="2-enoyl-CoA Hydratase, Chain A, domain 1"/>
    <property type="match status" value="1"/>
</dbReference>
<dbReference type="SUPFAM" id="SSF52096">
    <property type="entry name" value="ClpP/crotonase"/>
    <property type="match status" value="1"/>
</dbReference>
<organism evidence="2 3">
    <name type="scientific">Sphingomonas jatrophae</name>
    <dbReference type="NCBI Taxonomy" id="1166337"/>
    <lineage>
        <taxon>Bacteria</taxon>
        <taxon>Pseudomonadati</taxon>
        <taxon>Pseudomonadota</taxon>
        <taxon>Alphaproteobacteria</taxon>
        <taxon>Sphingomonadales</taxon>
        <taxon>Sphingomonadaceae</taxon>
        <taxon>Sphingomonas</taxon>
    </lineage>
</organism>
<evidence type="ECO:0000313" key="2">
    <source>
        <dbReference type="EMBL" id="SFR90346.1"/>
    </source>
</evidence>
<dbReference type="Pfam" id="PF00378">
    <property type="entry name" value="ECH_1"/>
    <property type="match status" value="1"/>
</dbReference>
<protein>
    <submittedName>
        <fullName evidence="2">Enoyl-CoA hydratase</fullName>
    </submittedName>
</protein>
<gene>
    <name evidence="2" type="ORF">SAMN05192580_1718</name>
</gene>